<organism evidence="1 2">
    <name type="scientific">Entomophthora muscae</name>
    <dbReference type="NCBI Taxonomy" id="34485"/>
    <lineage>
        <taxon>Eukaryota</taxon>
        <taxon>Fungi</taxon>
        <taxon>Fungi incertae sedis</taxon>
        <taxon>Zoopagomycota</taxon>
        <taxon>Entomophthoromycotina</taxon>
        <taxon>Entomophthoromycetes</taxon>
        <taxon>Entomophthorales</taxon>
        <taxon>Entomophthoraceae</taxon>
        <taxon>Entomophthora</taxon>
    </lineage>
</organism>
<evidence type="ECO:0000313" key="1">
    <source>
        <dbReference type="EMBL" id="KAJ9073710.1"/>
    </source>
</evidence>
<evidence type="ECO:0000313" key="2">
    <source>
        <dbReference type="Proteomes" id="UP001165960"/>
    </source>
</evidence>
<keyword evidence="2" id="KW-1185">Reference proteome</keyword>
<reference evidence="1" key="1">
    <citation type="submission" date="2022-04" db="EMBL/GenBank/DDBJ databases">
        <title>Genome of the entomopathogenic fungus Entomophthora muscae.</title>
        <authorList>
            <person name="Elya C."/>
            <person name="Lovett B.R."/>
            <person name="Lee E."/>
            <person name="Macias A.M."/>
            <person name="Hajek A.E."/>
            <person name="De Bivort B.L."/>
            <person name="Kasson M.T."/>
            <person name="De Fine Licht H.H."/>
            <person name="Stajich J.E."/>
        </authorList>
    </citation>
    <scope>NUCLEOTIDE SEQUENCE</scope>
    <source>
        <strain evidence="1">Berkeley</strain>
    </source>
</reference>
<proteinExistence type="predicted"/>
<accession>A0ACC2TGW5</accession>
<dbReference type="Proteomes" id="UP001165960">
    <property type="component" value="Unassembled WGS sequence"/>
</dbReference>
<comment type="caution">
    <text evidence="1">The sequence shown here is derived from an EMBL/GenBank/DDBJ whole genome shotgun (WGS) entry which is preliminary data.</text>
</comment>
<sequence length="77" mass="8146">MPRSFCKKDCTTTVAGSERSTALNSSAGDFTNEDSMFEEPLPISSVPSSGNSSGVQHPFPQCLPLSGTHFAGNKLPR</sequence>
<protein>
    <submittedName>
        <fullName evidence="1">Uncharacterized protein</fullName>
    </submittedName>
</protein>
<dbReference type="EMBL" id="QTSX02002889">
    <property type="protein sequence ID" value="KAJ9073710.1"/>
    <property type="molecule type" value="Genomic_DNA"/>
</dbReference>
<name>A0ACC2TGW5_9FUNG</name>
<gene>
    <name evidence="1" type="ORF">DSO57_1013313</name>
</gene>